<dbReference type="GO" id="GO:0051301">
    <property type="term" value="P:cell division"/>
    <property type="evidence" value="ECO:0007669"/>
    <property type="project" value="UniProtKB-KW"/>
</dbReference>
<accession>A0A2G6PFF7</accession>
<evidence type="ECO:0000256" key="18">
    <source>
        <dbReference type="ARBA" id="ARBA00031026"/>
    </source>
</evidence>
<evidence type="ECO:0000256" key="10">
    <source>
        <dbReference type="ARBA" id="ARBA00022630"/>
    </source>
</evidence>
<keyword evidence="11 20" id="KW-0274">FAD</keyword>
<comment type="catalytic activity">
    <reaction evidence="19 20">
        <text>UDP-N-acetyl-alpha-D-muramate + NADP(+) = UDP-N-acetyl-3-O-(1-carboxyvinyl)-alpha-D-glucosamine + NADPH + H(+)</text>
        <dbReference type="Rhea" id="RHEA:12248"/>
        <dbReference type="ChEBI" id="CHEBI:15378"/>
        <dbReference type="ChEBI" id="CHEBI:57783"/>
        <dbReference type="ChEBI" id="CHEBI:58349"/>
        <dbReference type="ChEBI" id="CHEBI:68483"/>
        <dbReference type="ChEBI" id="CHEBI:70757"/>
        <dbReference type="EC" id="1.3.1.98"/>
    </reaction>
</comment>
<feature type="active site" evidence="20">
    <location>
        <position position="340"/>
    </location>
</feature>
<dbReference type="SUPFAM" id="SSF56176">
    <property type="entry name" value="FAD-binding/transporter-associated domain-like"/>
    <property type="match status" value="1"/>
</dbReference>
<dbReference type="InterPro" id="IPR003170">
    <property type="entry name" value="MurB"/>
</dbReference>
<proteinExistence type="inferred from homology"/>
<dbReference type="HAMAP" id="MF_00037">
    <property type="entry name" value="MurB"/>
    <property type="match status" value="1"/>
</dbReference>
<dbReference type="PANTHER" id="PTHR21071">
    <property type="entry name" value="UDP-N-ACETYLENOLPYRUVOYLGLUCOSAMINE REDUCTASE"/>
    <property type="match status" value="1"/>
</dbReference>
<dbReference type="Gene3D" id="3.90.78.10">
    <property type="entry name" value="UDP-N-acetylenolpyruvoylglucosamine reductase, C-terminal domain"/>
    <property type="match status" value="1"/>
</dbReference>
<comment type="cofactor">
    <cofactor evidence="1 20">
        <name>FAD</name>
        <dbReference type="ChEBI" id="CHEBI:57692"/>
    </cofactor>
</comment>
<dbReference type="NCBIfam" id="NF000755">
    <property type="entry name" value="PRK00046.1"/>
    <property type="match status" value="1"/>
</dbReference>
<comment type="caution">
    <text evidence="22">The sequence shown here is derived from an EMBL/GenBank/DDBJ whole genome shotgun (WGS) entry which is preliminary data.</text>
</comment>
<keyword evidence="15 20" id="KW-0560">Oxidoreductase</keyword>
<evidence type="ECO:0000256" key="13">
    <source>
        <dbReference type="ARBA" id="ARBA00022960"/>
    </source>
</evidence>
<dbReference type="GO" id="GO:0008762">
    <property type="term" value="F:UDP-N-acetylmuramate dehydrogenase activity"/>
    <property type="evidence" value="ECO:0007669"/>
    <property type="project" value="UniProtKB-UniRule"/>
</dbReference>
<dbReference type="UniPathway" id="UPA00219"/>
<comment type="function">
    <text evidence="2 20">Cell wall formation.</text>
</comment>
<dbReference type="PANTHER" id="PTHR21071:SF4">
    <property type="entry name" value="UDP-N-ACETYLENOLPYRUVOYLGLUCOSAMINE REDUCTASE"/>
    <property type="match status" value="1"/>
</dbReference>
<evidence type="ECO:0000256" key="7">
    <source>
        <dbReference type="ARBA" id="ARBA00015188"/>
    </source>
</evidence>
<feature type="active site" description="Proton donor" evidence="20">
    <location>
        <position position="244"/>
    </location>
</feature>
<name>A0A2G6PFF7_9GAMM</name>
<dbReference type="EMBL" id="PDTV01000005">
    <property type="protein sequence ID" value="PIE83294.1"/>
    <property type="molecule type" value="Genomic_DNA"/>
</dbReference>
<dbReference type="InterPro" id="IPR036635">
    <property type="entry name" value="MurB_C_sf"/>
</dbReference>
<evidence type="ECO:0000256" key="20">
    <source>
        <dbReference type="HAMAP-Rule" id="MF_00037"/>
    </source>
</evidence>
<dbReference type="GO" id="GO:0071949">
    <property type="term" value="F:FAD binding"/>
    <property type="evidence" value="ECO:0007669"/>
    <property type="project" value="InterPro"/>
</dbReference>
<dbReference type="InterPro" id="IPR016167">
    <property type="entry name" value="FAD-bd_PCMH_sub1"/>
</dbReference>
<evidence type="ECO:0000256" key="2">
    <source>
        <dbReference type="ARBA" id="ARBA00003921"/>
    </source>
</evidence>
<dbReference type="AlphaFoldDB" id="A0A2G6PFF7"/>
<dbReference type="EC" id="1.3.1.98" evidence="6 20"/>
<evidence type="ECO:0000256" key="19">
    <source>
        <dbReference type="ARBA" id="ARBA00048914"/>
    </source>
</evidence>
<dbReference type="Gene3D" id="3.30.43.10">
    <property type="entry name" value="Uridine Diphospho-n-acetylenolpyruvylglucosamine Reductase, domain 2"/>
    <property type="match status" value="1"/>
</dbReference>
<evidence type="ECO:0000259" key="21">
    <source>
        <dbReference type="PROSITE" id="PS51387"/>
    </source>
</evidence>
<evidence type="ECO:0000256" key="9">
    <source>
        <dbReference type="ARBA" id="ARBA00022618"/>
    </source>
</evidence>
<organism evidence="22 23">
    <name type="scientific">Candidatus Contendibacter odensensis</name>
    <dbReference type="NCBI Taxonomy" id="1400860"/>
    <lineage>
        <taxon>Bacteria</taxon>
        <taxon>Pseudomonadati</taxon>
        <taxon>Pseudomonadota</taxon>
        <taxon>Gammaproteobacteria</taxon>
        <taxon>Candidatus Competibacteraceae</taxon>
        <taxon>Candidatus Contendibacter</taxon>
    </lineage>
</organism>
<keyword evidence="12 20" id="KW-0521">NADP</keyword>
<keyword evidence="8 20" id="KW-0963">Cytoplasm</keyword>
<feature type="domain" description="FAD-binding PCMH-type" evidence="21">
    <location>
        <begin position="20"/>
        <end position="194"/>
    </location>
</feature>
<evidence type="ECO:0000256" key="6">
    <source>
        <dbReference type="ARBA" id="ARBA00012518"/>
    </source>
</evidence>
<protein>
    <recommendedName>
        <fullName evidence="7 20">UDP-N-acetylenolpyruvoylglucosamine reductase</fullName>
        <ecNumber evidence="6 20">1.3.1.98</ecNumber>
    </recommendedName>
    <alternativeName>
        <fullName evidence="18 20">UDP-N-acetylmuramate dehydrogenase</fullName>
    </alternativeName>
</protein>
<reference evidence="22 23" key="1">
    <citation type="submission" date="2017-10" db="EMBL/GenBank/DDBJ databases">
        <title>Novel microbial diversity and functional potential in the marine mammal oral microbiome.</title>
        <authorList>
            <person name="Dudek N.K."/>
            <person name="Sun C.L."/>
            <person name="Burstein D."/>
            <person name="Kantor R.S."/>
            <person name="Aliaga Goltsman D.S."/>
            <person name="Bik E.M."/>
            <person name="Thomas B.C."/>
            <person name="Banfield J.F."/>
            <person name="Relman D.A."/>
        </authorList>
    </citation>
    <scope>NUCLEOTIDE SEQUENCE [LARGE SCALE GENOMIC DNA]</scope>
    <source>
        <strain evidence="22">DOLJORAL78_50_517</strain>
    </source>
</reference>
<evidence type="ECO:0000256" key="12">
    <source>
        <dbReference type="ARBA" id="ARBA00022857"/>
    </source>
</evidence>
<evidence type="ECO:0000256" key="14">
    <source>
        <dbReference type="ARBA" id="ARBA00022984"/>
    </source>
</evidence>
<evidence type="ECO:0000256" key="3">
    <source>
        <dbReference type="ARBA" id="ARBA00004496"/>
    </source>
</evidence>
<evidence type="ECO:0000256" key="11">
    <source>
        <dbReference type="ARBA" id="ARBA00022827"/>
    </source>
</evidence>
<comment type="similarity">
    <text evidence="5 20">Belongs to the MurB family.</text>
</comment>
<evidence type="ECO:0000256" key="4">
    <source>
        <dbReference type="ARBA" id="ARBA00004752"/>
    </source>
</evidence>
<evidence type="ECO:0000313" key="23">
    <source>
        <dbReference type="Proteomes" id="UP000229278"/>
    </source>
</evidence>
<keyword evidence="10 20" id="KW-0285">Flavoprotein</keyword>
<evidence type="ECO:0000256" key="16">
    <source>
        <dbReference type="ARBA" id="ARBA00023306"/>
    </source>
</evidence>
<dbReference type="SUPFAM" id="SSF56194">
    <property type="entry name" value="Uridine diphospho-N-Acetylenolpyruvylglucosamine reductase, MurB, C-terminal domain"/>
    <property type="match status" value="1"/>
</dbReference>
<comment type="pathway">
    <text evidence="4 20">Cell wall biogenesis; peptidoglycan biosynthesis.</text>
</comment>
<dbReference type="InterPro" id="IPR011601">
    <property type="entry name" value="MurB_C"/>
</dbReference>
<dbReference type="InterPro" id="IPR006094">
    <property type="entry name" value="Oxid_FAD_bind_N"/>
</dbReference>
<dbReference type="Gene3D" id="3.30.465.10">
    <property type="match status" value="1"/>
</dbReference>
<evidence type="ECO:0000256" key="15">
    <source>
        <dbReference type="ARBA" id="ARBA00023002"/>
    </source>
</evidence>
<comment type="subcellular location">
    <subcellularLocation>
        <location evidence="3 20">Cytoplasm</location>
    </subcellularLocation>
</comment>
<evidence type="ECO:0000256" key="17">
    <source>
        <dbReference type="ARBA" id="ARBA00023316"/>
    </source>
</evidence>
<dbReference type="Proteomes" id="UP000229278">
    <property type="component" value="Unassembled WGS sequence"/>
</dbReference>
<dbReference type="NCBIfam" id="NF010478">
    <property type="entry name" value="PRK13903.1"/>
    <property type="match status" value="1"/>
</dbReference>
<gene>
    <name evidence="20" type="primary">murB</name>
    <name evidence="22" type="ORF">CSA09_02140</name>
</gene>
<keyword evidence="13 20" id="KW-0133">Cell shape</keyword>
<dbReference type="NCBIfam" id="TIGR00179">
    <property type="entry name" value="murB"/>
    <property type="match status" value="1"/>
</dbReference>
<dbReference type="GO" id="GO:0009252">
    <property type="term" value="P:peptidoglycan biosynthetic process"/>
    <property type="evidence" value="ECO:0007669"/>
    <property type="project" value="UniProtKB-UniRule"/>
</dbReference>
<keyword evidence="9 20" id="KW-0132">Cell division</keyword>
<dbReference type="PROSITE" id="PS51387">
    <property type="entry name" value="FAD_PCMH"/>
    <property type="match status" value="1"/>
</dbReference>
<feature type="active site" evidence="20">
    <location>
        <position position="168"/>
    </location>
</feature>
<dbReference type="Pfam" id="PF02873">
    <property type="entry name" value="MurB_C"/>
    <property type="match status" value="1"/>
</dbReference>
<keyword evidence="17 20" id="KW-0961">Cell wall biogenesis/degradation</keyword>
<dbReference type="GO" id="GO:0005829">
    <property type="term" value="C:cytosol"/>
    <property type="evidence" value="ECO:0007669"/>
    <property type="project" value="TreeGrafter"/>
</dbReference>
<dbReference type="Pfam" id="PF01565">
    <property type="entry name" value="FAD_binding_4"/>
    <property type="match status" value="1"/>
</dbReference>
<dbReference type="GO" id="GO:0071555">
    <property type="term" value="P:cell wall organization"/>
    <property type="evidence" value="ECO:0007669"/>
    <property type="project" value="UniProtKB-KW"/>
</dbReference>
<sequence length="344" mass="37804">MVFGTIQRDVSLQTLNTFGLPGYADYFASIHSSAQLDALIASTEWQNVRKRFVLGGGSNVVLSGDFHGLVLHVRLVGQALVAEDADAWYVRAGAGESWHDFVCWTLVRGWPGLENLSLIPGTVGAAPVQNIGAYGLEVAERFHQLEAVHLETGERVTLDRKACCFDYRDSVFKHEAMGMGRYLVTAVTFRLPKCWQAVTRYTDIGQELAAQTIIEPTPQDIAKAVINIRSRKLPDPARIGNAGSFFKNPVVDRQQFKRLAECHAEILHYPQPDGTVKLAAGWLIERCGWKGKILGSAGVYEKQALVLVNHGGARGVDILQLAQAIQTSVQEQFGVELEPEPVVL</sequence>
<dbReference type="GO" id="GO:0008360">
    <property type="term" value="P:regulation of cell shape"/>
    <property type="evidence" value="ECO:0007669"/>
    <property type="project" value="UniProtKB-KW"/>
</dbReference>
<dbReference type="InterPro" id="IPR016169">
    <property type="entry name" value="FAD-bd_PCMH_sub2"/>
</dbReference>
<dbReference type="InterPro" id="IPR016166">
    <property type="entry name" value="FAD-bd_PCMH"/>
</dbReference>
<evidence type="ECO:0000313" key="22">
    <source>
        <dbReference type="EMBL" id="PIE83294.1"/>
    </source>
</evidence>
<keyword evidence="16 20" id="KW-0131">Cell cycle</keyword>
<dbReference type="InterPro" id="IPR036318">
    <property type="entry name" value="FAD-bd_PCMH-like_sf"/>
</dbReference>
<keyword evidence="14 20" id="KW-0573">Peptidoglycan synthesis</keyword>
<evidence type="ECO:0000256" key="8">
    <source>
        <dbReference type="ARBA" id="ARBA00022490"/>
    </source>
</evidence>
<evidence type="ECO:0000256" key="5">
    <source>
        <dbReference type="ARBA" id="ARBA00010485"/>
    </source>
</evidence>
<evidence type="ECO:0000256" key="1">
    <source>
        <dbReference type="ARBA" id="ARBA00001974"/>
    </source>
</evidence>